<comment type="caution">
    <text evidence="3">The sequence shown here is derived from an EMBL/GenBank/DDBJ whole genome shotgun (WGS) entry which is preliminary data.</text>
</comment>
<gene>
    <name evidence="3" type="ORF">PoB_002219900</name>
</gene>
<dbReference type="PROSITE" id="PS51257">
    <property type="entry name" value="PROKAR_LIPOPROTEIN"/>
    <property type="match status" value="1"/>
</dbReference>
<evidence type="ECO:0000313" key="4">
    <source>
        <dbReference type="Proteomes" id="UP000735302"/>
    </source>
</evidence>
<evidence type="ECO:0000313" key="3">
    <source>
        <dbReference type="EMBL" id="GFN95693.1"/>
    </source>
</evidence>
<reference evidence="3 4" key="1">
    <citation type="journal article" date="2021" name="Elife">
        <title>Chloroplast acquisition without the gene transfer in kleptoplastic sea slugs, Plakobranchus ocellatus.</title>
        <authorList>
            <person name="Maeda T."/>
            <person name="Takahashi S."/>
            <person name="Yoshida T."/>
            <person name="Shimamura S."/>
            <person name="Takaki Y."/>
            <person name="Nagai Y."/>
            <person name="Toyoda A."/>
            <person name="Suzuki Y."/>
            <person name="Arimoto A."/>
            <person name="Ishii H."/>
            <person name="Satoh N."/>
            <person name="Nishiyama T."/>
            <person name="Hasebe M."/>
            <person name="Maruyama T."/>
            <person name="Minagawa J."/>
            <person name="Obokata J."/>
            <person name="Shigenobu S."/>
        </authorList>
    </citation>
    <scope>NUCLEOTIDE SEQUENCE [LARGE SCALE GENOMIC DNA]</scope>
</reference>
<evidence type="ECO:0000256" key="1">
    <source>
        <dbReference type="SAM" id="MobiDB-lite"/>
    </source>
</evidence>
<evidence type="ECO:0000256" key="2">
    <source>
        <dbReference type="SAM" id="SignalP"/>
    </source>
</evidence>
<feature type="signal peptide" evidence="2">
    <location>
        <begin position="1"/>
        <end position="30"/>
    </location>
</feature>
<name>A0AAV3ZP73_9GAST</name>
<organism evidence="3 4">
    <name type="scientific">Plakobranchus ocellatus</name>
    <dbReference type="NCBI Taxonomy" id="259542"/>
    <lineage>
        <taxon>Eukaryota</taxon>
        <taxon>Metazoa</taxon>
        <taxon>Spiralia</taxon>
        <taxon>Lophotrochozoa</taxon>
        <taxon>Mollusca</taxon>
        <taxon>Gastropoda</taxon>
        <taxon>Heterobranchia</taxon>
        <taxon>Euthyneura</taxon>
        <taxon>Panpulmonata</taxon>
        <taxon>Sacoglossa</taxon>
        <taxon>Placobranchoidea</taxon>
        <taxon>Plakobranchidae</taxon>
        <taxon>Plakobranchus</taxon>
    </lineage>
</organism>
<dbReference type="AlphaFoldDB" id="A0AAV3ZP73"/>
<proteinExistence type="predicted"/>
<sequence>MQRVTLFCLAALFFCLHIFLLSCLFKQGRIFSSKVVIDYKEQQKKRHNVDQADGNEQNNQNAGEAKEHDEEVHDDDWVDAGFVHQDDDNDHGLYDVDFQDALFDEHGVFDEHDEEVYAEF</sequence>
<keyword evidence="2" id="KW-0732">Signal</keyword>
<accession>A0AAV3ZP73</accession>
<dbReference type="Proteomes" id="UP000735302">
    <property type="component" value="Unassembled WGS sequence"/>
</dbReference>
<feature type="chain" id="PRO_5044011067" evidence="2">
    <location>
        <begin position="31"/>
        <end position="120"/>
    </location>
</feature>
<feature type="region of interest" description="Disordered" evidence="1">
    <location>
        <begin position="44"/>
        <end position="72"/>
    </location>
</feature>
<protein>
    <submittedName>
        <fullName evidence="3">Uncharacterized protein</fullName>
    </submittedName>
</protein>
<keyword evidence="4" id="KW-1185">Reference proteome</keyword>
<dbReference type="EMBL" id="BLXT01002524">
    <property type="protein sequence ID" value="GFN95693.1"/>
    <property type="molecule type" value="Genomic_DNA"/>
</dbReference>